<feature type="domain" description="TonB-dependent receptor plug" evidence="12">
    <location>
        <begin position="66"/>
        <end position="169"/>
    </location>
</feature>
<dbReference type="InterPro" id="IPR037066">
    <property type="entry name" value="Plug_dom_sf"/>
</dbReference>
<name>A0A9J9HF94_RHIWR</name>
<feature type="signal peptide" evidence="10">
    <location>
        <begin position="1"/>
        <end position="29"/>
    </location>
</feature>
<keyword evidence="6 8" id="KW-0472">Membrane</keyword>
<evidence type="ECO:0000256" key="5">
    <source>
        <dbReference type="ARBA" id="ARBA00023077"/>
    </source>
</evidence>
<evidence type="ECO:0000256" key="1">
    <source>
        <dbReference type="ARBA" id="ARBA00004571"/>
    </source>
</evidence>
<evidence type="ECO:0000256" key="7">
    <source>
        <dbReference type="ARBA" id="ARBA00023237"/>
    </source>
</evidence>
<gene>
    <name evidence="13" type="ordered locus">Swit_4318</name>
</gene>
<dbReference type="InterPro" id="IPR039426">
    <property type="entry name" value="TonB-dep_rcpt-like"/>
</dbReference>
<keyword evidence="2 8" id="KW-0813">Transport</keyword>
<evidence type="ECO:0000256" key="8">
    <source>
        <dbReference type="PROSITE-ProRule" id="PRU01360"/>
    </source>
</evidence>
<protein>
    <submittedName>
        <fullName evidence="13">TonB-dependent receptor</fullName>
    </submittedName>
</protein>
<dbReference type="Pfam" id="PF00593">
    <property type="entry name" value="TonB_dep_Rec_b-barrel"/>
    <property type="match status" value="1"/>
</dbReference>
<dbReference type="SUPFAM" id="SSF56935">
    <property type="entry name" value="Porins"/>
    <property type="match status" value="1"/>
</dbReference>
<evidence type="ECO:0000256" key="10">
    <source>
        <dbReference type="SAM" id="SignalP"/>
    </source>
</evidence>
<dbReference type="OrthoDB" id="7051241at2"/>
<dbReference type="PROSITE" id="PS52016">
    <property type="entry name" value="TONB_DEPENDENT_REC_3"/>
    <property type="match status" value="1"/>
</dbReference>
<dbReference type="PANTHER" id="PTHR47234:SF2">
    <property type="entry name" value="TONB-DEPENDENT RECEPTOR"/>
    <property type="match status" value="1"/>
</dbReference>
<reference evidence="13 14" key="1">
    <citation type="journal article" date="2010" name="J. Bacteriol.">
        <title>Genome sequence of the dioxin-mineralizing bacterium Sphingomonas wittichii RW1.</title>
        <authorList>
            <person name="Miller T.R."/>
            <person name="Delcher A.L."/>
            <person name="Salzberg S.L."/>
            <person name="Saunders E."/>
            <person name="Detter J.C."/>
            <person name="Halden R.U."/>
        </authorList>
    </citation>
    <scope>NUCLEOTIDE SEQUENCE [LARGE SCALE GENOMIC DNA]</scope>
    <source>
        <strain evidence="14">DSM 6014 / CCUG 31198 / JCM 15750 / NBRC 105917 / EY 4224 / RW1</strain>
    </source>
</reference>
<evidence type="ECO:0000256" key="6">
    <source>
        <dbReference type="ARBA" id="ARBA00023136"/>
    </source>
</evidence>
<dbReference type="AlphaFoldDB" id="A0A9J9HF94"/>
<evidence type="ECO:0000313" key="14">
    <source>
        <dbReference type="Proteomes" id="UP000001989"/>
    </source>
</evidence>
<evidence type="ECO:0000256" key="3">
    <source>
        <dbReference type="ARBA" id="ARBA00022452"/>
    </source>
</evidence>
<dbReference type="InterPro" id="IPR000531">
    <property type="entry name" value="Beta-barrel_TonB"/>
</dbReference>
<evidence type="ECO:0000259" key="12">
    <source>
        <dbReference type="Pfam" id="PF07715"/>
    </source>
</evidence>
<dbReference type="InterPro" id="IPR012910">
    <property type="entry name" value="Plug_dom"/>
</dbReference>
<accession>A0A9J9HF94</accession>
<dbReference type="GO" id="GO:0009279">
    <property type="term" value="C:cell outer membrane"/>
    <property type="evidence" value="ECO:0007669"/>
    <property type="project" value="UniProtKB-SubCell"/>
</dbReference>
<dbReference type="Gene3D" id="2.170.130.10">
    <property type="entry name" value="TonB-dependent receptor, plug domain"/>
    <property type="match status" value="1"/>
</dbReference>
<keyword evidence="13" id="KW-0675">Receptor</keyword>
<feature type="chain" id="PRO_5039921844" evidence="10">
    <location>
        <begin position="30"/>
        <end position="976"/>
    </location>
</feature>
<dbReference type="InterPro" id="IPR036942">
    <property type="entry name" value="Beta-barrel_TonB_sf"/>
</dbReference>
<dbReference type="Proteomes" id="UP000001989">
    <property type="component" value="Chromosome"/>
</dbReference>
<keyword evidence="5 9" id="KW-0798">TonB box</keyword>
<evidence type="ECO:0000313" key="13">
    <source>
        <dbReference type="EMBL" id="ABQ70658.1"/>
    </source>
</evidence>
<feature type="domain" description="TonB-dependent receptor-like beta-barrel" evidence="11">
    <location>
        <begin position="410"/>
        <end position="940"/>
    </location>
</feature>
<dbReference type="KEGG" id="swi:Swit_4318"/>
<comment type="similarity">
    <text evidence="8 9">Belongs to the TonB-dependent receptor family.</text>
</comment>
<dbReference type="Pfam" id="PF07715">
    <property type="entry name" value="Plug"/>
    <property type="match status" value="1"/>
</dbReference>
<sequence>MLTVRGTSSVRLRCWLLLGSAMLGSPALAQGVSPVPDAASAPAEDIVVTGSRIARKDLTSSSPLVAIAPSALKTNASVTLDDTLTRLPQVTPSYGSGSNDTSTGGTTTVALRGLGAQRTLVLLNGRRLTAGTYTGAVDLNMIPTALIESIEVITGGASAAYGSDAIAGVINFRLKKNFEGVQLDGQTGITSRGDGFTSSLSLTAGGNFADDRGNAVLSVDYAKRRGVSNRSRAFSRISRPSGALPFGVYVPSALNLPAAGAVDGVFAGYGVAPGSVGPNSNLSFNANGSLFAPTSGINYDGSGQDIVRLGNGVFYNSTGVSGLTIPLERFGLFGRAEYEVADDINVYAEGGYQHFTSSLVFGPGFNTLTVPTTNPFIPDDLRTVLASRPNPNASFSVLRRYADVGQRTADFTTNSYRLLAGVTGRIEAIDGTFDVFASRGEQTVDRRDHNGVNLTTLNALINAADGGASQCAGGYDPFALNGGAACATLLRSTTIRNTKFKQNYVEANVQGRLFSWWAGDVRFALGADRRSDSYDFQPDTGVRTGQILGIEGVGVPAVNGSVTVKEVFGELLVPILRDLPLVKAFDVTLGYRYSDYDLSGGVDAYRIEGDWRVIDALRIRGGFSRAVRAPNVSELFTPQSPLTPIIGAPGAPGQGDPCDVRSAYRTGANAAQVRALCLAQGVPGQIIDSYTFNNTQLVDGGITGGNPKLKPESANTYTIGAVLTPRLPSSILSNLSLSVDYYSIDLKKAIGAIPGAAIVQQCYNLGGANAGYATDNVYCSAIGRSDQTGQINRLESFNVNLGRIKTSGIDVSLGGTIRLGDDAGAIDLSGTVNWTEKYAVTNFPGARPMDLAGSIGSSAGSNAGTPAAFPEWRAQANLTYRNGPFQVGVQYRYIDKMIDVSAIGIPNSTAIGTPAYHYVDLNTQLKIDERLTFRLGVTNLTDKQPPVYTSFYQSNTYPGVYDVLGRSFYAGATVKF</sequence>
<evidence type="ECO:0000256" key="9">
    <source>
        <dbReference type="RuleBase" id="RU003357"/>
    </source>
</evidence>
<dbReference type="PANTHER" id="PTHR47234">
    <property type="match status" value="1"/>
</dbReference>
<comment type="subcellular location">
    <subcellularLocation>
        <location evidence="1 8">Cell outer membrane</location>
        <topology evidence="1 8">Multi-pass membrane protein</topology>
    </subcellularLocation>
</comment>
<keyword evidence="7 8" id="KW-0998">Cell outer membrane</keyword>
<evidence type="ECO:0000259" key="11">
    <source>
        <dbReference type="Pfam" id="PF00593"/>
    </source>
</evidence>
<keyword evidence="3 8" id="KW-1134">Transmembrane beta strand</keyword>
<keyword evidence="4 8" id="KW-0812">Transmembrane</keyword>
<evidence type="ECO:0000256" key="4">
    <source>
        <dbReference type="ARBA" id="ARBA00022692"/>
    </source>
</evidence>
<keyword evidence="10" id="KW-0732">Signal</keyword>
<evidence type="ECO:0000256" key="2">
    <source>
        <dbReference type="ARBA" id="ARBA00022448"/>
    </source>
</evidence>
<dbReference type="EMBL" id="CP000699">
    <property type="protein sequence ID" value="ABQ70658.1"/>
    <property type="molecule type" value="Genomic_DNA"/>
</dbReference>
<dbReference type="Gene3D" id="2.40.170.20">
    <property type="entry name" value="TonB-dependent receptor, beta-barrel domain"/>
    <property type="match status" value="1"/>
</dbReference>
<proteinExistence type="inferred from homology"/>
<organism evidence="13 14">
    <name type="scientific">Rhizorhabdus wittichii (strain DSM 6014 / CCUG 31198 / JCM 15750 / NBRC 105917 / EY 4224 / RW1)</name>
    <name type="common">Sphingomonas wittichii</name>
    <dbReference type="NCBI Taxonomy" id="392499"/>
    <lineage>
        <taxon>Bacteria</taxon>
        <taxon>Pseudomonadati</taxon>
        <taxon>Pseudomonadota</taxon>
        <taxon>Alphaproteobacteria</taxon>
        <taxon>Sphingomonadales</taxon>
        <taxon>Sphingomonadaceae</taxon>
        <taxon>Rhizorhabdus</taxon>
    </lineage>
</organism>
<keyword evidence="14" id="KW-1185">Reference proteome</keyword>